<protein>
    <recommendedName>
        <fullName evidence="3">Restriction endonuclease type IV Mrr domain-containing protein</fullName>
    </recommendedName>
</protein>
<proteinExistence type="predicted"/>
<reference evidence="2" key="1">
    <citation type="journal article" date="2020" name="mSystems">
        <title>Genome- and Community-Level Interaction Insights into Carbon Utilization and Element Cycling Functions of Hydrothermarchaeota in Hydrothermal Sediment.</title>
        <authorList>
            <person name="Zhou Z."/>
            <person name="Liu Y."/>
            <person name="Xu W."/>
            <person name="Pan J."/>
            <person name="Luo Z.H."/>
            <person name="Li M."/>
        </authorList>
    </citation>
    <scope>NUCLEOTIDE SEQUENCE [LARGE SCALE GENOMIC DNA]</scope>
    <source>
        <strain evidence="1">SpSt-629</strain>
        <strain evidence="2">SpSt-688</strain>
    </source>
</reference>
<evidence type="ECO:0000313" key="1">
    <source>
        <dbReference type="EMBL" id="HFQ79102.1"/>
    </source>
</evidence>
<comment type="caution">
    <text evidence="2">The sequence shown here is derived from an EMBL/GenBank/DDBJ whole genome shotgun (WGS) entry which is preliminary data.</text>
</comment>
<sequence>MQIYFWRNIMTSAKIRYIQNIYEKKYGRLGRIAGRYVGAGYGVEFNHPTRYGPVSLLVRGRGSIMAIEVVENNDKVDIEKIKVFIEKAKLLKAKPVLILYSTGSKLSDDVRKLCMDNGVKIRRIKL</sequence>
<evidence type="ECO:0008006" key="3">
    <source>
        <dbReference type="Google" id="ProtNLM"/>
    </source>
</evidence>
<gene>
    <name evidence="1" type="ORF">ENT99_05295</name>
    <name evidence="2" type="ORF">ENU64_04855</name>
</gene>
<evidence type="ECO:0000313" key="2">
    <source>
        <dbReference type="EMBL" id="HGT98741.1"/>
    </source>
</evidence>
<dbReference type="AlphaFoldDB" id="A0A7J3MZ08"/>
<dbReference type="EMBL" id="DTAU01000104">
    <property type="protein sequence ID" value="HFQ79102.1"/>
    <property type="molecule type" value="Genomic_DNA"/>
</dbReference>
<organism evidence="2">
    <name type="scientific">Ignisphaera aggregans</name>
    <dbReference type="NCBI Taxonomy" id="334771"/>
    <lineage>
        <taxon>Archaea</taxon>
        <taxon>Thermoproteota</taxon>
        <taxon>Thermoprotei</taxon>
        <taxon>Desulfurococcales</taxon>
        <taxon>Desulfurococcaceae</taxon>
        <taxon>Ignisphaera</taxon>
    </lineage>
</organism>
<accession>A0A7J3MZ08</accession>
<dbReference type="EMBL" id="DTDH01000148">
    <property type="protein sequence ID" value="HGT98741.1"/>
    <property type="molecule type" value="Genomic_DNA"/>
</dbReference>
<name>A0A7J3MZ08_9CREN</name>